<accession>A0AAW6PFC4</accession>
<keyword evidence="3 4" id="KW-0808">Transferase</keyword>
<dbReference type="InterPro" id="IPR002034">
    <property type="entry name" value="AIPM/Hcit_synth_CS"/>
</dbReference>
<dbReference type="InterPro" id="IPR013785">
    <property type="entry name" value="Aldolase_TIM"/>
</dbReference>
<gene>
    <name evidence="6" type="ORF">P3W55_25095</name>
</gene>
<dbReference type="SUPFAM" id="SSF51569">
    <property type="entry name" value="Aldolase"/>
    <property type="match status" value="1"/>
</dbReference>
<reference evidence="6" key="1">
    <citation type="submission" date="2023-03" db="EMBL/GenBank/DDBJ databases">
        <title>Draft assemblies of triclosan tolerant bacteria isolated from returned activated sludge.</title>
        <authorList>
            <person name="Van Hamelsveld S."/>
        </authorList>
    </citation>
    <scope>NUCLEOTIDE SEQUENCE</scope>
    <source>
        <strain evidence="6">GW210015_S63</strain>
    </source>
</reference>
<feature type="domain" description="Pyruvate carboxyltransferase" evidence="5">
    <location>
        <begin position="32"/>
        <end position="109"/>
    </location>
</feature>
<dbReference type="PANTHER" id="PTHR46911">
    <property type="match status" value="1"/>
</dbReference>
<dbReference type="InterPro" id="IPR000891">
    <property type="entry name" value="PYR_CT"/>
</dbReference>
<dbReference type="EMBL" id="JARJLR010000412">
    <property type="protein sequence ID" value="MDF3844998.1"/>
    <property type="molecule type" value="Genomic_DNA"/>
</dbReference>
<proteinExistence type="inferred from homology"/>
<evidence type="ECO:0000313" key="7">
    <source>
        <dbReference type="Proteomes" id="UP001220662"/>
    </source>
</evidence>
<evidence type="ECO:0000259" key="5">
    <source>
        <dbReference type="Pfam" id="PF00682"/>
    </source>
</evidence>
<name>A0AAW6PFC4_9PSED</name>
<protein>
    <submittedName>
        <fullName evidence="6">2-isopropylmalate synthase</fullName>
    </submittedName>
</protein>
<evidence type="ECO:0000256" key="1">
    <source>
        <dbReference type="ARBA" id="ARBA00000064"/>
    </source>
</evidence>
<sequence>MQANPQTKYRPFPAIDLPNRRWPSQTIAQAPVWLSTDLRDGNQALFEPMNRERKLRLFAELVRLGFKEIEVGFPAASRTDFEIIRQLIDEGGIPDDVTPMVMTQLREDLI</sequence>
<evidence type="ECO:0000256" key="3">
    <source>
        <dbReference type="ARBA" id="ARBA00022679"/>
    </source>
</evidence>
<dbReference type="Pfam" id="PF00682">
    <property type="entry name" value="HMGL-like"/>
    <property type="match status" value="1"/>
</dbReference>
<dbReference type="GO" id="GO:0019752">
    <property type="term" value="P:carboxylic acid metabolic process"/>
    <property type="evidence" value="ECO:0007669"/>
    <property type="project" value="InterPro"/>
</dbReference>
<comment type="caution">
    <text evidence="6">The sequence shown here is derived from an EMBL/GenBank/DDBJ whole genome shotgun (WGS) entry which is preliminary data.</text>
</comment>
<comment type="similarity">
    <text evidence="2">Belongs to the alpha-IPM synthase/homocitrate synthase family. LeuA type 2 subfamily.</text>
</comment>
<evidence type="ECO:0000256" key="2">
    <source>
        <dbReference type="ARBA" id="ARBA00009767"/>
    </source>
</evidence>
<dbReference type="AlphaFoldDB" id="A0AAW6PFC4"/>
<feature type="non-terminal residue" evidence="6">
    <location>
        <position position="110"/>
    </location>
</feature>
<dbReference type="Proteomes" id="UP001220662">
    <property type="component" value="Unassembled WGS sequence"/>
</dbReference>
<dbReference type="Gene3D" id="3.20.20.70">
    <property type="entry name" value="Aldolase class I"/>
    <property type="match status" value="1"/>
</dbReference>
<organism evidence="6 7">
    <name type="scientific">Pseudomonas citronellolis</name>
    <dbReference type="NCBI Taxonomy" id="53408"/>
    <lineage>
        <taxon>Bacteria</taxon>
        <taxon>Pseudomonadati</taxon>
        <taxon>Pseudomonadota</taxon>
        <taxon>Gammaproteobacteria</taxon>
        <taxon>Pseudomonadales</taxon>
        <taxon>Pseudomonadaceae</taxon>
        <taxon>Pseudomonas</taxon>
    </lineage>
</organism>
<dbReference type="PROSITE" id="PS00815">
    <property type="entry name" value="AIPM_HOMOCIT_SYNTH_1"/>
    <property type="match status" value="1"/>
</dbReference>
<dbReference type="PANTHER" id="PTHR46911:SF1">
    <property type="entry name" value="2-ISOPROPYLMALATE SYNTHASE"/>
    <property type="match status" value="1"/>
</dbReference>
<evidence type="ECO:0000313" key="6">
    <source>
        <dbReference type="EMBL" id="MDF3844998.1"/>
    </source>
</evidence>
<comment type="catalytic activity">
    <reaction evidence="1">
        <text>3-methyl-2-oxobutanoate + acetyl-CoA + H2O = (2S)-2-isopropylmalate + CoA + H(+)</text>
        <dbReference type="Rhea" id="RHEA:21524"/>
        <dbReference type="ChEBI" id="CHEBI:1178"/>
        <dbReference type="ChEBI" id="CHEBI:11851"/>
        <dbReference type="ChEBI" id="CHEBI:15377"/>
        <dbReference type="ChEBI" id="CHEBI:15378"/>
        <dbReference type="ChEBI" id="CHEBI:57287"/>
        <dbReference type="ChEBI" id="CHEBI:57288"/>
        <dbReference type="EC" id="2.3.3.13"/>
    </reaction>
</comment>
<dbReference type="GO" id="GO:0003852">
    <property type="term" value="F:2-isopropylmalate synthase activity"/>
    <property type="evidence" value="ECO:0007669"/>
    <property type="project" value="UniProtKB-EC"/>
</dbReference>
<evidence type="ECO:0000256" key="4">
    <source>
        <dbReference type="RuleBase" id="RU003523"/>
    </source>
</evidence>